<organism evidence="1 2">
    <name type="scientific">Parapedobacter indicus</name>
    <dbReference type="NCBI Taxonomy" id="1477437"/>
    <lineage>
        <taxon>Bacteria</taxon>
        <taxon>Pseudomonadati</taxon>
        <taxon>Bacteroidota</taxon>
        <taxon>Sphingobacteriia</taxon>
        <taxon>Sphingobacteriales</taxon>
        <taxon>Sphingobacteriaceae</taxon>
        <taxon>Parapedobacter</taxon>
    </lineage>
</organism>
<dbReference type="Proteomes" id="UP000198670">
    <property type="component" value="Unassembled WGS sequence"/>
</dbReference>
<dbReference type="STRING" id="1477437.SAMN05444682_115151"/>
<evidence type="ECO:0000313" key="1">
    <source>
        <dbReference type="EMBL" id="SFJ89175.1"/>
    </source>
</evidence>
<evidence type="ECO:0000313" key="2">
    <source>
        <dbReference type="Proteomes" id="UP000198670"/>
    </source>
</evidence>
<reference evidence="1 2" key="1">
    <citation type="submission" date="2016-10" db="EMBL/GenBank/DDBJ databases">
        <authorList>
            <person name="de Groot N.N."/>
        </authorList>
    </citation>
    <scope>NUCLEOTIDE SEQUENCE [LARGE SCALE GENOMIC DNA]</scope>
    <source>
        <strain evidence="1 2">RK1</strain>
    </source>
</reference>
<name>A0A1I3V1R4_9SPHI</name>
<proteinExistence type="predicted"/>
<keyword evidence="2" id="KW-1185">Reference proteome</keyword>
<accession>A0A1I3V1R4</accession>
<gene>
    <name evidence="1" type="ORF">SAMN05444682_115151</name>
</gene>
<dbReference type="EMBL" id="FOQO01000015">
    <property type="protein sequence ID" value="SFJ89175.1"/>
    <property type="molecule type" value="Genomic_DNA"/>
</dbReference>
<sequence>MKLHDLKPGQRFTFADKHRGKVFEYILGNNRTIIFMDLATGEYRQTYHNREMFRKEVILESSEGKILILTPDDIEVFTRIVQVAMQISSEEGEPESNRSRINELYLKITGRTGRKIDLPDDVIIDKRLPIAVVVDSHGDFLDYVKHLGKPDEKYHEVSKHEDCRGMVFKDVIWDSGYTELYDAAKSRIR</sequence>
<dbReference type="AlphaFoldDB" id="A0A1I3V1R4"/>
<dbReference type="RefSeq" id="WP_090632157.1">
    <property type="nucleotide sequence ID" value="NZ_FOQO01000015.1"/>
</dbReference>
<protein>
    <submittedName>
        <fullName evidence="1">Uncharacterized protein</fullName>
    </submittedName>
</protein>